<feature type="region of interest" description="Disordered" evidence="1">
    <location>
        <begin position="52"/>
        <end position="84"/>
    </location>
</feature>
<name>A0A495QQB1_9EURY</name>
<feature type="region of interest" description="Disordered" evidence="1">
    <location>
        <begin position="1"/>
        <end position="22"/>
    </location>
</feature>
<keyword evidence="3" id="KW-1185">Reference proteome</keyword>
<reference evidence="2 3" key="1">
    <citation type="submission" date="2018-10" db="EMBL/GenBank/DDBJ databases">
        <title>Genomic Encyclopedia of Archaeal and Bacterial Type Strains, Phase II (KMG-II): from individual species to whole genera.</title>
        <authorList>
            <person name="Goeker M."/>
        </authorList>
    </citation>
    <scope>NUCLEOTIDE SEQUENCE [LARGE SCALE GENOMIC DNA]</scope>
    <source>
        <strain evidence="2 3">DSM 11927</strain>
    </source>
</reference>
<feature type="compositionally biased region" description="Basic residues" evidence="1">
    <location>
        <begin position="62"/>
        <end position="72"/>
    </location>
</feature>
<feature type="compositionally biased region" description="Basic residues" evidence="1">
    <location>
        <begin position="707"/>
        <end position="717"/>
    </location>
</feature>
<accession>A0A495QQB1</accession>
<protein>
    <submittedName>
        <fullName evidence="2">Uncharacterized protein</fullName>
    </submittedName>
</protein>
<feature type="compositionally biased region" description="Polar residues" evidence="1">
    <location>
        <begin position="522"/>
        <end position="540"/>
    </location>
</feature>
<feature type="region of interest" description="Disordered" evidence="1">
    <location>
        <begin position="522"/>
        <end position="555"/>
    </location>
</feature>
<dbReference type="EMBL" id="RBWW01000004">
    <property type="protein sequence ID" value="RKS75155.1"/>
    <property type="molecule type" value="Genomic_DNA"/>
</dbReference>
<gene>
    <name evidence="2" type="ORF">BDK61_4696</name>
</gene>
<feature type="compositionally biased region" description="Basic and acidic residues" evidence="1">
    <location>
        <begin position="251"/>
        <end position="261"/>
    </location>
</feature>
<feature type="compositionally biased region" description="Basic residues" evidence="1">
    <location>
        <begin position="376"/>
        <end position="385"/>
    </location>
</feature>
<comment type="caution">
    <text evidence="2">The sequence shown here is derived from an EMBL/GenBank/DDBJ whole genome shotgun (WGS) entry which is preliminary data.</text>
</comment>
<feature type="compositionally biased region" description="Polar residues" evidence="1">
    <location>
        <begin position="480"/>
        <end position="503"/>
    </location>
</feature>
<dbReference type="AlphaFoldDB" id="A0A495QQB1"/>
<feature type="region of interest" description="Disordered" evidence="1">
    <location>
        <begin position="478"/>
        <end position="504"/>
    </location>
</feature>
<organism evidence="2 3">
    <name type="scientific">Haloarcula quadrata</name>
    <dbReference type="NCBI Taxonomy" id="182779"/>
    <lineage>
        <taxon>Archaea</taxon>
        <taxon>Methanobacteriati</taxon>
        <taxon>Methanobacteriota</taxon>
        <taxon>Stenosarchaea group</taxon>
        <taxon>Halobacteria</taxon>
        <taxon>Halobacteriales</taxon>
        <taxon>Haloarculaceae</taxon>
        <taxon>Haloarcula</taxon>
    </lineage>
</organism>
<feature type="region of interest" description="Disordered" evidence="1">
    <location>
        <begin position="707"/>
        <end position="730"/>
    </location>
</feature>
<feature type="compositionally biased region" description="Gly residues" evidence="1">
    <location>
        <begin position="542"/>
        <end position="553"/>
    </location>
</feature>
<evidence type="ECO:0000256" key="1">
    <source>
        <dbReference type="SAM" id="MobiDB-lite"/>
    </source>
</evidence>
<sequence length="730" mass="80718">MPQQLTQRRRSAGKDGDPVGRCCQRHTITGQVMTDWYPTGIYGHLTQNSYSQGLPQSPSWKVVRRRPRRRTSSRASDKYPGQSGQLCAGTSYVSGNDKCNLRFTFGAEHIQQRPEKRSLGLNQPIEWVVISETRPCDLPPTRCWGGTAVTFVPGRQARKHTTQFLFGCRKTEAGWHWAPAVPPKCQRHKRVLCPAHGPARVMPRCGPVCGGNQNPFFSYELPSNNSISALRHSDTLLAARLFGQSGSNAALDRDRHADSHQQVRRPSCLQQRNGGYPGGVGSGVEATIRDPQRAPTLLQSGGWTHPTRVDRGQDPPAAGTGAGKNGCDIPAVSVGLLQYCSQNKHTDQHRLTATGVSNCAPQNGGQPGDPGVPRTTQHRRSRRQVLHPTHSLRQAAIGETWSAGQNLSSDSSAVVDNFYEIADAAGGRVRSCWHLCRHQNGRQPWANGVSQPIQDRRYRRRALDPDYLGDRLSRLGILRGTQSPSGHATSPSQNASDSRTIARQQRDRTQYIRAWWQRSAMSPSRRLSSRHQGQPRNENGGQPEGSGYVGGSGVCTIRSRHPRRRVLDPKLAVAQLAIRGIRSGDQNPLYRKTFTRQNTYAMSSDTFQIVQLQTHTLDTLCANSRTDTARNPTATTVFGRRRNGGRPGGAFSVASASATIRRRRLHRLVPNLVRPSPSRRRTDQQAGLRNLSVRLVTICKSHFGRQLSHRGSGRRCQQHIGHPSQPEVGQ</sequence>
<feature type="region of interest" description="Disordered" evidence="1">
    <location>
        <begin position="250"/>
        <end position="324"/>
    </location>
</feature>
<dbReference type="Proteomes" id="UP000268233">
    <property type="component" value="Unassembled WGS sequence"/>
</dbReference>
<proteinExistence type="predicted"/>
<evidence type="ECO:0000313" key="3">
    <source>
        <dbReference type="Proteomes" id="UP000268233"/>
    </source>
</evidence>
<feature type="region of interest" description="Disordered" evidence="1">
    <location>
        <begin position="358"/>
        <end position="389"/>
    </location>
</feature>
<evidence type="ECO:0000313" key="2">
    <source>
        <dbReference type="EMBL" id="RKS75155.1"/>
    </source>
</evidence>